<keyword evidence="4 11" id="KW-0679">Respiratory chain</keyword>
<evidence type="ECO:0000256" key="11">
    <source>
        <dbReference type="PIRNR" id="PIRNR017834"/>
    </source>
</evidence>
<accession>A0ABP1R639</accession>
<keyword evidence="9 11" id="KW-0496">Mitochondrion</keyword>
<evidence type="ECO:0000256" key="6">
    <source>
        <dbReference type="ARBA" id="ARBA00022792"/>
    </source>
</evidence>
<evidence type="ECO:0000256" key="2">
    <source>
        <dbReference type="ARBA" id="ARBA00008674"/>
    </source>
</evidence>
<evidence type="ECO:0000313" key="12">
    <source>
        <dbReference type="EMBL" id="CAL8121081.1"/>
    </source>
</evidence>
<keyword evidence="8" id="KW-1133">Transmembrane helix</keyword>
<evidence type="ECO:0000313" key="13">
    <source>
        <dbReference type="Proteomes" id="UP001642540"/>
    </source>
</evidence>
<evidence type="ECO:0000256" key="7">
    <source>
        <dbReference type="ARBA" id="ARBA00022982"/>
    </source>
</evidence>
<dbReference type="Pfam" id="PF06374">
    <property type="entry name" value="NDUF_C2"/>
    <property type="match status" value="1"/>
</dbReference>
<keyword evidence="10 11" id="KW-0472">Membrane</keyword>
<dbReference type="InterPro" id="IPR009423">
    <property type="entry name" value="NDUC2"/>
</dbReference>
<organism evidence="12 13">
    <name type="scientific">Orchesella dallaii</name>
    <dbReference type="NCBI Taxonomy" id="48710"/>
    <lineage>
        <taxon>Eukaryota</taxon>
        <taxon>Metazoa</taxon>
        <taxon>Ecdysozoa</taxon>
        <taxon>Arthropoda</taxon>
        <taxon>Hexapoda</taxon>
        <taxon>Collembola</taxon>
        <taxon>Entomobryomorpha</taxon>
        <taxon>Entomobryoidea</taxon>
        <taxon>Orchesellidae</taxon>
        <taxon>Orchesellinae</taxon>
        <taxon>Orchesella</taxon>
    </lineage>
</organism>
<reference evidence="12 13" key="1">
    <citation type="submission" date="2024-08" db="EMBL/GenBank/DDBJ databases">
        <authorList>
            <person name="Cucini C."/>
            <person name="Frati F."/>
        </authorList>
    </citation>
    <scope>NUCLEOTIDE SEQUENCE [LARGE SCALE GENOMIC DNA]</scope>
</reference>
<comment type="function">
    <text evidence="11">Accessory subunit of the mitochondrial membrane respiratory chain NADH dehydrogenase (Complex I), that is believed not to be involved in catalysis. Complex I functions in the transfer of electrons from NADH to the respiratory chain. The immediate electron acceptor for the enzyme is believed to be ubiquinone.</text>
</comment>
<evidence type="ECO:0000256" key="8">
    <source>
        <dbReference type="ARBA" id="ARBA00022989"/>
    </source>
</evidence>
<protein>
    <recommendedName>
        <fullName evidence="11">NADH dehydrogenase [ubiquinone] 1 subunit C2</fullName>
    </recommendedName>
</protein>
<proteinExistence type="inferred from homology"/>
<evidence type="ECO:0000256" key="1">
    <source>
        <dbReference type="ARBA" id="ARBA00004298"/>
    </source>
</evidence>
<keyword evidence="3 11" id="KW-0813">Transport</keyword>
<sequence length="132" mass="14761">MAKPPVDVSGTILEPPPGLDPDCFLFLGDPERKTYGPLTRAWMPVTAAIALGVGSVISNLASKMPVGAGVHKHVFNTLLGFTIGEGAFRFREKFAAERDIQYYHYMVLHPEDFQAPERKKYSQVLQPWYPVR</sequence>
<evidence type="ECO:0000256" key="4">
    <source>
        <dbReference type="ARBA" id="ARBA00022660"/>
    </source>
</evidence>
<evidence type="ECO:0000256" key="10">
    <source>
        <dbReference type="ARBA" id="ARBA00023136"/>
    </source>
</evidence>
<evidence type="ECO:0000256" key="5">
    <source>
        <dbReference type="ARBA" id="ARBA00022692"/>
    </source>
</evidence>
<keyword evidence="13" id="KW-1185">Reference proteome</keyword>
<dbReference type="PANTHER" id="PTHR13099">
    <property type="entry name" value="NADH-UBIQUINONE OXIDOREDUCTASE SUBUNIT B14.5B"/>
    <property type="match status" value="1"/>
</dbReference>
<dbReference type="Proteomes" id="UP001642540">
    <property type="component" value="Unassembled WGS sequence"/>
</dbReference>
<evidence type="ECO:0000256" key="9">
    <source>
        <dbReference type="ARBA" id="ARBA00023128"/>
    </source>
</evidence>
<keyword evidence="6 11" id="KW-0999">Mitochondrion inner membrane</keyword>
<comment type="caution">
    <text evidence="12">The sequence shown here is derived from an EMBL/GenBank/DDBJ whole genome shotgun (WGS) entry which is preliminary data.</text>
</comment>
<name>A0ABP1R639_9HEXA</name>
<dbReference type="PIRSF" id="PIRSF017834">
    <property type="entry name" value="NADH-UbQ_OxRdtase_b14.5b"/>
    <property type="match status" value="1"/>
</dbReference>
<dbReference type="PANTHER" id="PTHR13099:SF0">
    <property type="entry name" value="NADH DEHYDROGENASE [UBIQUINONE] 1 SUBUNIT C2-RELATED"/>
    <property type="match status" value="1"/>
</dbReference>
<keyword evidence="7 11" id="KW-0249">Electron transport</keyword>
<gene>
    <name evidence="12" type="ORF">ODALV1_LOCUS19209</name>
</gene>
<comment type="similarity">
    <text evidence="2 11">Belongs to the complex I NDUFC2 subunit family.</text>
</comment>
<dbReference type="EMBL" id="CAXLJM020000065">
    <property type="protein sequence ID" value="CAL8121081.1"/>
    <property type="molecule type" value="Genomic_DNA"/>
</dbReference>
<evidence type="ECO:0000256" key="3">
    <source>
        <dbReference type="ARBA" id="ARBA00022448"/>
    </source>
</evidence>
<comment type="subcellular location">
    <subcellularLocation>
        <location evidence="1">Mitochondrion inner membrane</location>
        <topology evidence="1">Single-pass membrane protein</topology>
        <orientation evidence="1">Matrix side</orientation>
    </subcellularLocation>
</comment>
<keyword evidence="5" id="KW-0812">Transmembrane</keyword>